<dbReference type="InterPro" id="IPR002781">
    <property type="entry name" value="TM_pro_TauE-like"/>
</dbReference>
<sequence length="296" mass="31149">MLKIVLSLLGLLTLYFAVVFIKDYIEASKKGKLENGNFAALGAVGFLTNFFDTLGIGSFAPTTALFKLFKLTSDRTIPGTLNVSMTIPVVAEAFIFITVIQVEPITLLTMLAAATIGAVFGAGIVSKLDEKKVQVGMGIALAVVALVMLASQLKLFPAGGDAIGLTGAKLIIAIVANFILGALMTLGIGLYAPCMALVFALGMSPKVAFPIMMGSCAFLMPAASVKFVKEGAYDRKASLAITIFGTIGVFIAAYIVKSLPLNTLKWLVIIVILYTSVTMFRSAMKKAQGKDNANVA</sequence>
<dbReference type="AlphaFoldDB" id="A0A1T4XU07"/>
<dbReference type="PANTHER" id="PTHR43483:SF3">
    <property type="entry name" value="MEMBRANE TRANSPORTER PROTEIN HI_0806-RELATED"/>
    <property type="match status" value="1"/>
</dbReference>
<dbReference type="Proteomes" id="UP000190105">
    <property type="component" value="Unassembled WGS sequence"/>
</dbReference>
<evidence type="ECO:0000256" key="5">
    <source>
        <dbReference type="RuleBase" id="RU363041"/>
    </source>
</evidence>
<evidence type="ECO:0000256" key="1">
    <source>
        <dbReference type="ARBA" id="ARBA00004141"/>
    </source>
</evidence>
<keyword evidence="7" id="KW-1185">Reference proteome</keyword>
<dbReference type="OrthoDB" id="357960at2"/>
<evidence type="ECO:0000313" key="6">
    <source>
        <dbReference type="EMBL" id="SKA92541.1"/>
    </source>
</evidence>
<feature type="transmembrane region" description="Helical" evidence="5">
    <location>
        <begin position="237"/>
        <end position="257"/>
    </location>
</feature>
<evidence type="ECO:0000256" key="3">
    <source>
        <dbReference type="ARBA" id="ARBA00022989"/>
    </source>
</evidence>
<comment type="subcellular location">
    <subcellularLocation>
        <location evidence="5">Cell membrane</location>
        <topology evidence="5">Multi-pass membrane protein</topology>
    </subcellularLocation>
    <subcellularLocation>
        <location evidence="1">Membrane</location>
        <topology evidence="1">Multi-pass membrane protein</topology>
    </subcellularLocation>
</comment>
<feature type="transmembrane region" description="Helical" evidence="5">
    <location>
        <begin position="37"/>
        <end position="60"/>
    </location>
</feature>
<name>A0A1T4XU07_9CLOT</name>
<dbReference type="RefSeq" id="WP_078696821.1">
    <property type="nucleotide sequence ID" value="NZ_FUYH01000012.1"/>
</dbReference>
<dbReference type="GO" id="GO:0005886">
    <property type="term" value="C:plasma membrane"/>
    <property type="evidence" value="ECO:0007669"/>
    <property type="project" value="UniProtKB-SubCell"/>
</dbReference>
<keyword evidence="5" id="KW-1003">Cell membrane</keyword>
<proteinExistence type="inferred from homology"/>
<comment type="similarity">
    <text evidence="5">Belongs to the 4-toluene sulfonate uptake permease (TSUP) (TC 2.A.102) family.</text>
</comment>
<evidence type="ECO:0000256" key="4">
    <source>
        <dbReference type="ARBA" id="ARBA00023136"/>
    </source>
</evidence>
<organism evidence="6 7">
    <name type="scientific">Caloramator quimbayensis</name>
    <dbReference type="NCBI Taxonomy" id="1147123"/>
    <lineage>
        <taxon>Bacteria</taxon>
        <taxon>Bacillati</taxon>
        <taxon>Bacillota</taxon>
        <taxon>Clostridia</taxon>
        <taxon>Eubacteriales</taxon>
        <taxon>Clostridiaceae</taxon>
        <taxon>Caloramator</taxon>
    </lineage>
</organism>
<dbReference type="Pfam" id="PF01925">
    <property type="entry name" value="TauE"/>
    <property type="match status" value="2"/>
</dbReference>
<keyword evidence="4 5" id="KW-0472">Membrane</keyword>
<evidence type="ECO:0000256" key="2">
    <source>
        <dbReference type="ARBA" id="ARBA00022692"/>
    </source>
</evidence>
<evidence type="ECO:0000313" key="7">
    <source>
        <dbReference type="Proteomes" id="UP000190105"/>
    </source>
</evidence>
<accession>A0A1T4XU07</accession>
<feature type="transmembrane region" description="Helical" evidence="5">
    <location>
        <begin position="137"/>
        <end position="156"/>
    </location>
</feature>
<feature type="transmembrane region" description="Helical" evidence="5">
    <location>
        <begin position="207"/>
        <end position="225"/>
    </location>
</feature>
<dbReference type="EMBL" id="FUYH01000012">
    <property type="protein sequence ID" value="SKA92541.1"/>
    <property type="molecule type" value="Genomic_DNA"/>
</dbReference>
<gene>
    <name evidence="6" type="ORF">SAMN05443428_11274</name>
</gene>
<dbReference type="PANTHER" id="PTHR43483">
    <property type="entry name" value="MEMBRANE TRANSPORTER PROTEIN HI_0806-RELATED"/>
    <property type="match status" value="1"/>
</dbReference>
<feature type="transmembrane region" description="Helical" evidence="5">
    <location>
        <begin position="6"/>
        <end position="25"/>
    </location>
</feature>
<feature type="transmembrane region" description="Helical" evidence="5">
    <location>
        <begin position="168"/>
        <end position="201"/>
    </location>
</feature>
<keyword evidence="3 5" id="KW-1133">Transmembrane helix</keyword>
<keyword evidence="2 5" id="KW-0812">Transmembrane</keyword>
<feature type="transmembrane region" description="Helical" evidence="5">
    <location>
        <begin position="263"/>
        <end position="280"/>
    </location>
</feature>
<protein>
    <recommendedName>
        <fullName evidence="5">Probable membrane transporter protein</fullName>
    </recommendedName>
</protein>
<feature type="transmembrane region" description="Helical" evidence="5">
    <location>
        <begin position="80"/>
        <end position="100"/>
    </location>
</feature>
<reference evidence="7" key="1">
    <citation type="submission" date="2017-02" db="EMBL/GenBank/DDBJ databases">
        <authorList>
            <person name="Varghese N."/>
            <person name="Submissions S."/>
        </authorList>
    </citation>
    <scope>NUCLEOTIDE SEQUENCE [LARGE SCALE GENOMIC DNA]</scope>
    <source>
        <strain evidence="7">USBA 833</strain>
    </source>
</reference>
<feature type="transmembrane region" description="Helical" evidence="5">
    <location>
        <begin position="107"/>
        <end position="125"/>
    </location>
</feature>
<dbReference type="STRING" id="1147123.SAMN05443428_11274"/>